<dbReference type="GO" id="GO:0016301">
    <property type="term" value="F:kinase activity"/>
    <property type="evidence" value="ECO:0007669"/>
    <property type="project" value="UniProtKB-KW"/>
</dbReference>
<feature type="domain" description="Ribose-phosphate pyrophosphokinase N-terminal" evidence="12">
    <location>
        <begin position="6"/>
        <end position="99"/>
    </location>
</feature>
<gene>
    <name evidence="13" type="ORF">TD95_000724</name>
</gene>
<dbReference type="EC" id="2.7.6.1" evidence="3"/>
<dbReference type="GO" id="GO:0009156">
    <property type="term" value="P:ribonucleoside monophosphate biosynthetic process"/>
    <property type="evidence" value="ECO:0007669"/>
    <property type="project" value="InterPro"/>
</dbReference>
<dbReference type="GO" id="GO:0097268">
    <property type="term" value="C:cytoophidium"/>
    <property type="evidence" value="ECO:0007669"/>
    <property type="project" value="EnsemblFungi"/>
</dbReference>
<dbReference type="InterPro" id="IPR000842">
    <property type="entry name" value="PRib_PP_synth_CS"/>
</dbReference>
<evidence type="ECO:0000256" key="5">
    <source>
        <dbReference type="ARBA" id="ARBA00022723"/>
    </source>
</evidence>
<dbReference type="Proteomes" id="UP000033483">
    <property type="component" value="Unassembled WGS sequence"/>
</dbReference>
<dbReference type="InterPro" id="IPR029099">
    <property type="entry name" value="Pribosyltran_N"/>
</dbReference>
<dbReference type="GO" id="GO:0006015">
    <property type="term" value="P:5-phosphoribose 1-diphosphate biosynthetic process"/>
    <property type="evidence" value="ECO:0007669"/>
    <property type="project" value="EnsemblFungi"/>
</dbReference>
<evidence type="ECO:0000256" key="8">
    <source>
        <dbReference type="ARBA" id="ARBA00022777"/>
    </source>
</evidence>
<evidence type="ECO:0000256" key="9">
    <source>
        <dbReference type="ARBA" id="ARBA00022840"/>
    </source>
</evidence>
<dbReference type="GO" id="GO:0004749">
    <property type="term" value="F:ribose phosphate diphosphokinase activity"/>
    <property type="evidence" value="ECO:0007669"/>
    <property type="project" value="UniProtKB-EC"/>
</dbReference>
<dbReference type="Pfam" id="PF13793">
    <property type="entry name" value="Pribosyltran_N"/>
    <property type="match status" value="1"/>
</dbReference>
<accession>A0A0F4ZK11</accession>
<keyword evidence="5" id="KW-0479">Metal-binding</keyword>
<dbReference type="GO" id="GO:0000287">
    <property type="term" value="F:magnesium ion binding"/>
    <property type="evidence" value="ECO:0007669"/>
    <property type="project" value="InterPro"/>
</dbReference>
<dbReference type="GO" id="GO:0005524">
    <property type="term" value="F:ATP binding"/>
    <property type="evidence" value="ECO:0007669"/>
    <property type="project" value="UniProtKB-KW"/>
</dbReference>
<sequence>MVRNIVVLGGNSHPKLVESICQILGIQQCDRNLSKFSVGESRCEIQDSVRGKDVFIIQTASGKVNDNFIDLCIMISACKTGSARRITVVMPLFPYSRQPDLPYAKSGAPLAGSAPNAKAEYTFESVPSTPHPAINKSAGFTSVTDITDQLARSALTTPTTATHPDVNGYVATTSSSEVQANPGYKQWIAQPGALIADLLTCAGADHILTMDLHDSQFQGFFDKPVDNLYGRPLIKRYITQFVENYQDAVIVSPDAGGAKRATAIADSLSMDFALIHKERKPIRINDKHNATMMLVGKVKGKVCIMIDDLADTANTITRAARVLKREGAVAVLCLITHGIFSGDALQRLAQSDVDKVVVTNTVPQDEHKAVLGAKLDVLDIAPSFAEACRRIHFGESLNVLF</sequence>
<evidence type="ECO:0000313" key="13">
    <source>
        <dbReference type="EMBL" id="KKA30867.1"/>
    </source>
</evidence>
<keyword evidence="7" id="KW-0547">Nucleotide-binding</keyword>
<reference evidence="13 14" key="1">
    <citation type="submission" date="2015-03" db="EMBL/GenBank/DDBJ databases">
        <authorList>
            <person name="Radwan O."/>
            <person name="Al-Naeli F.A."/>
            <person name="Rendon G.A."/>
            <person name="Fields C."/>
        </authorList>
    </citation>
    <scope>NUCLEOTIDE SEQUENCE [LARGE SCALE GENOMIC DNA]</scope>
    <source>
        <strain evidence="13">CR-DP1</strain>
    </source>
</reference>
<dbReference type="PANTHER" id="PTHR10210">
    <property type="entry name" value="RIBOSE-PHOSPHATE DIPHOSPHOKINASE FAMILY MEMBER"/>
    <property type="match status" value="1"/>
</dbReference>
<dbReference type="InterPro" id="IPR005946">
    <property type="entry name" value="Rib-P_diPkinase"/>
</dbReference>
<evidence type="ECO:0000256" key="4">
    <source>
        <dbReference type="ARBA" id="ARBA00022679"/>
    </source>
</evidence>
<dbReference type="PANTHER" id="PTHR10210:SF36">
    <property type="entry name" value="RIBOSE-PHOSPHATE PYROPHOSPHOKINASE 5"/>
    <property type="match status" value="1"/>
</dbReference>
<evidence type="ECO:0000256" key="6">
    <source>
        <dbReference type="ARBA" id="ARBA00022727"/>
    </source>
</evidence>
<keyword evidence="10" id="KW-0460">Magnesium</keyword>
<comment type="catalytic activity">
    <reaction evidence="11">
        <text>D-ribose 5-phosphate + ATP = 5-phospho-alpha-D-ribose 1-diphosphate + AMP + H(+)</text>
        <dbReference type="Rhea" id="RHEA:15609"/>
        <dbReference type="ChEBI" id="CHEBI:15378"/>
        <dbReference type="ChEBI" id="CHEBI:30616"/>
        <dbReference type="ChEBI" id="CHEBI:58017"/>
        <dbReference type="ChEBI" id="CHEBI:78346"/>
        <dbReference type="ChEBI" id="CHEBI:456215"/>
        <dbReference type="EC" id="2.7.6.1"/>
    </reaction>
</comment>
<organism evidence="13 14">
    <name type="scientific">Thielaviopsis punctulata</name>
    <dbReference type="NCBI Taxonomy" id="72032"/>
    <lineage>
        <taxon>Eukaryota</taxon>
        <taxon>Fungi</taxon>
        <taxon>Dikarya</taxon>
        <taxon>Ascomycota</taxon>
        <taxon>Pezizomycotina</taxon>
        <taxon>Sordariomycetes</taxon>
        <taxon>Hypocreomycetidae</taxon>
        <taxon>Microascales</taxon>
        <taxon>Ceratocystidaceae</taxon>
        <taxon>Thielaviopsis</taxon>
    </lineage>
</organism>
<dbReference type="EMBL" id="LAEV01000214">
    <property type="protein sequence ID" value="KKA30867.1"/>
    <property type="molecule type" value="Genomic_DNA"/>
</dbReference>
<evidence type="ECO:0000256" key="1">
    <source>
        <dbReference type="ARBA" id="ARBA00004996"/>
    </source>
</evidence>
<proteinExistence type="inferred from homology"/>
<comment type="similarity">
    <text evidence="2">Belongs to the ribose-phosphate pyrophosphokinase family.</text>
</comment>
<dbReference type="SMART" id="SM01400">
    <property type="entry name" value="Pribosyltran_N"/>
    <property type="match status" value="1"/>
</dbReference>
<dbReference type="CDD" id="cd06223">
    <property type="entry name" value="PRTases_typeI"/>
    <property type="match status" value="1"/>
</dbReference>
<dbReference type="Gene3D" id="3.40.50.2020">
    <property type="match status" value="3"/>
</dbReference>
<dbReference type="NCBIfam" id="TIGR01251">
    <property type="entry name" value="ribP_PPkin"/>
    <property type="match status" value="1"/>
</dbReference>
<dbReference type="AlphaFoldDB" id="A0A0F4ZK11"/>
<evidence type="ECO:0000313" key="14">
    <source>
        <dbReference type="Proteomes" id="UP000033483"/>
    </source>
</evidence>
<evidence type="ECO:0000256" key="10">
    <source>
        <dbReference type="ARBA" id="ARBA00022842"/>
    </source>
</evidence>
<keyword evidence="14" id="KW-1185">Reference proteome</keyword>
<dbReference type="GO" id="GO:0002189">
    <property type="term" value="C:ribose phosphate diphosphokinase complex"/>
    <property type="evidence" value="ECO:0007669"/>
    <property type="project" value="EnsemblFungi"/>
</dbReference>
<keyword evidence="8" id="KW-0418">Kinase</keyword>
<evidence type="ECO:0000256" key="7">
    <source>
        <dbReference type="ARBA" id="ARBA00022741"/>
    </source>
</evidence>
<dbReference type="GO" id="GO:0006164">
    <property type="term" value="P:purine nucleotide biosynthetic process"/>
    <property type="evidence" value="ECO:0007669"/>
    <property type="project" value="TreeGrafter"/>
</dbReference>
<evidence type="ECO:0000256" key="11">
    <source>
        <dbReference type="ARBA" id="ARBA00049535"/>
    </source>
</evidence>
<comment type="pathway">
    <text evidence="1">Metabolic intermediate biosynthesis; 5-phospho-alpha-D-ribose 1-diphosphate biosynthesis; 5-phospho-alpha-D-ribose 1-diphosphate from D-ribose 5-phosphate (route I): step 1/1.</text>
</comment>
<evidence type="ECO:0000259" key="12">
    <source>
        <dbReference type="Pfam" id="PF13793"/>
    </source>
</evidence>
<dbReference type="OrthoDB" id="413572at2759"/>
<keyword evidence="4" id="KW-0808">Transferase</keyword>
<dbReference type="Pfam" id="PF14572">
    <property type="entry name" value="Pribosyl_synth"/>
    <property type="match status" value="1"/>
</dbReference>
<dbReference type="InterPro" id="IPR000836">
    <property type="entry name" value="PRTase_dom"/>
</dbReference>
<dbReference type="GO" id="GO:0005737">
    <property type="term" value="C:cytoplasm"/>
    <property type="evidence" value="ECO:0007669"/>
    <property type="project" value="TreeGrafter"/>
</dbReference>
<evidence type="ECO:0000256" key="3">
    <source>
        <dbReference type="ARBA" id="ARBA00013247"/>
    </source>
</evidence>
<dbReference type="FunFam" id="3.40.50.2020:FF:000030">
    <property type="entry name" value="Ribose-phosphate pyrophosphokinase II"/>
    <property type="match status" value="1"/>
</dbReference>
<dbReference type="PROSITE" id="PS00114">
    <property type="entry name" value="PRPP_SYNTHASE"/>
    <property type="match status" value="1"/>
</dbReference>
<dbReference type="InterPro" id="IPR029057">
    <property type="entry name" value="PRTase-like"/>
</dbReference>
<dbReference type="SUPFAM" id="SSF53271">
    <property type="entry name" value="PRTase-like"/>
    <property type="match status" value="1"/>
</dbReference>
<name>A0A0F4ZK11_9PEZI</name>
<protein>
    <recommendedName>
        <fullName evidence="3">ribose-phosphate diphosphokinase</fullName>
        <ecNumber evidence="3">2.7.6.1</ecNumber>
    </recommendedName>
</protein>
<dbReference type="FunFam" id="3.40.50.2020:FF:000056">
    <property type="entry name" value="Ribose-phosphate pyrophosphokinase II"/>
    <property type="match status" value="1"/>
</dbReference>
<keyword evidence="9" id="KW-0067">ATP-binding</keyword>
<evidence type="ECO:0000256" key="2">
    <source>
        <dbReference type="ARBA" id="ARBA00006478"/>
    </source>
</evidence>
<dbReference type="FunFam" id="3.40.50.2020:FF:000014">
    <property type="entry name" value="Ribose-phosphate pyrophosphokinase 1"/>
    <property type="match status" value="1"/>
</dbReference>
<keyword evidence="6" id="KW-0545">Nucleotide biosynthesis</keyword>
<comment type="caution">
    <text evidence="13">The sequence shown here is derived from an EMBL/GenBank/DDBJ whole genome shotgun (WGS) entry which is preliminary data.</text>
</comment>